<name>A0A248JVN8_9PROT</name>
<evidence type="ECO:0000256" key="1">
    <source>
        <dbReference type="SAM" id="Phobius"/>
    </source>
</evidence>
<feature type="transmembrane region" description="Helical" evidence="1">
    <location>
        <begin position="101"/>
        <end position="119"/>
    </location>
</feature>
<feature type="transmembrane region" description="Helical" evidence="1">
    <location>
        <begin position="52"/>
        <end position="69"/>
    </location>
</feature>
<keyword evidence="3" id="KW-1185">Reference proteome</keyword>
<feature type="transmembrane region" description="Helical" evidence="1">
    <location>
        <begin position="76"/>
        <end position="95"/>
    </location>
</feature>
<dbReference type="KEGG" id="nao:Y958_17995"/>
<evidence type="ECO:0000313" key="3">
    <source>
        <dbReference type="Proteomes" id="UP000197153"/>
    </source>
</evidence>
<keyword evidence="1" id="KW-0812">Transmembrane</keyword>
<evidence type="ECO:0000313" key="2">
    <source>
        <dbReference type="EMBL" id="ASG22793.1"/>
    </source>
</evidence>
<dbReference type="RefSeq" id="WP_088873342.1">
    <property type="nucleotide sequence ID" value="NZ_CP022111.1"/>
</dbReference>
<keyword evidence="1" id="KW-1133">Transmembrane helix</keyword>
<feature type="transmembrane region" description="Helical" evidence="1">
    <location>
        <begin position="131"/>
        <end position="153"/>
    </location>
</feature>
<accession>A0A248JVN8</accession>
<dbReference type="Proteomes" id="UP000197153">
    <property type="component" value="Chromosome 2"/>
</dbReference>
<keyword evidence="1" id="KW-0472">Membrane</keyword>
<reference evidence="2 3" key="1">
    <citation type="submission" date="2017-06" db="EMBL/GenBank/DDBJ databases">
        <title>Complete genome sequence of Nitrospirillum amazonense strain CBAmC, an endophytic nitrogen-fixing and plant growth-promoting bacterium, isolated from sugarcane.</title>
        <authorList>
            <person name="Schwab S."/>
            <person name="dos Santos Teixeira K.R."/>
            <person name="Simoes Araujo J.L."/>
            <person name="Soares Vidal M."/>
            <person name="Borges de Freitas H.R."/>
            <person name="Rivello Crivelaro A.L."/>
            <person name="Bueno de Camargo Nunes A."/>
            <person name="dos Santos C.M."/>
            <person name="Palmeira da Silva Rosa D."/>
            <person name="da Silva Padilha D."/>
            <person name="da Silva E."/>
            <person name="Araujo Terra L."/>
            <person name="Soares Mendes V."/>
            <person name="Farinelli L."/>
            <person name="Magalhaes Cruz L."/>
            <person name="Baldani J.I."/>
        </authorList>
    </citation>
    <scope>NUCLEOTIDE SEQUENCE [LARGE SCALE GENOMIC DNA]</scope>
    <source>
        <strain evidence="2 3">CBAmC</strain>
    </source>
</reference>
<dbReference type="EMBL" id="CP022111">
    <property type="protein sequence ID" value="ASG22793.1"/>
    <property type="molecule type" value="Genomic_DNA"/>
</dbReference>
<gene>
    <name evidence="2" type="ORF">Y958_17995</name>
</gene>
<protein>
    <submittedName>
        <fullName evidence="2">Uncharacterized protein</fullName>
    </submittedName>
</protein>
<proteinExistence type="predicted"/>
<dbReference type="AlphaFoldDB" id="A0A248JVN8"/>
<sequence>MRSALPPLLLLYAALALSLASAPRRAWRLCLGLLALAAGVAATLPPPWHDGVFVGCWISVAVTAAGGLVCRTDRPLAWGLSVNAGLWSGALAAVTGAPLDLLAALPALALLPAAAWALGHLSFPAVRVMSSWLVAVAVLAVTLACLPVTPGYLPDHLE</sequence>
<organism evidence="2 3">
    <name type="scientific">Nitrospirillum viridazoti CBAmc</name>
    <dbReference type="NCBI Taxonomy" id="1441467"/>
    <lineage>
        <taxon>Bacteria</taxon>
        <taxon>Pseudomonadati</taxon>
        <taxon>Pseudomonadota</taxon>
        <taxon>Alphaproteobacteria</taxon>
        <taxon>Rhodospirillales</taxon>
        <taxon>Azospirillaceae</taxon>
        <taxon>Nitrospirillum</taxon>
        <taxon>Nitrospirillum viridazoti</taxon>
    </lineage>
</organism>